<accession>A0A158IEW0</accession>
<comment type="caution">
    <text evidence="1">The sequence shown here is derived from an EMBL/GenBank/DDBJ whole genome shotgun (WGS) entry which is preliminary data.</text>
</comment>
<organism evidence="1 2">
    <name type="scientific">Caballeronia humi</name>
    <dbReference type="NCBI Taxonomy" id="326474"/>
    <lineage>
        <taxon>Bacteria</taxon>
        <taxon>Pseudomonadati</taxon>
        <taxon>Pseudomonadota</taxon>
        <taxon>Betaproteobacteria</taxon>
        <taxon>Burkholderiales</taxon>
        <taxon>Burkholderiaceae</taxon>
        <taxon>Caballeronia</taxon>
    </lineage>
</organism>
<dbReference type="EMBL" id="FCNW02000030">
    <property type="protein sequence ID" value="SAL54540.1"/>
    <property type="molecule type" value="Genomic_DNA"/>
</dbReference>
<protein>
    <submittedName>
        <fullName evidence="1">Uncharacterized protein</fullName>
    </submittedName>
</protein>
<evidence type="ECO:0000313" key="2">
    <source>
        <dbReference type="Proteomes" id="UP000054977"/>
    </source>
</evidence>
<name>A0A158IEW0_9BURK</name>
<sequence>MPSSRTHIQIPIGPLGEATLLALTDPVSDAEFLLRQRDFIQQVFGHSSYLHTRARAMPLSDAFLGVLVNLIDVLDANAPDEARHCIHQLVHVLKTVSPQLLDGPFDGASSKP</sequence>
<proteinExistence type="predicted"/>
<gene>
    <name evidence="1" type="ORF">AWB65_04630</name>
</gene>
<dbReference type="STRING" id="326474.AWB65_04630"/>
<reference evidence="1" key="1">
    <citation type="submission" date="2016-01" db="EMBL/GenBank/DDBJ databases">
        <authorList>
            <person name="Peeters C."/>
        </authorList>
    </citation>
    <scope>NUCLEOTIDE SEQUENCE [LARGE SCALE GENOMIC DNA]</scope>
    <source>
        <strain evidence="1">LMG 22934</strain>
    </source>
</reference>
<dbReference type="Proteomes" id="UP000054977">
    <property type="component" value="Unassembled WGS sequence"/>
</dbReference>
<dbReference type="RefSeq" id="WP_235007726.1">
    <property type="nucleotide sequence ID" value="NZ_FCNW02000030.1"/>
</dbReference>
<dbReference type="AlphaFoldDB" id="A0A158IEW0"/>
<evidence type="ECO:0000313" key="1">
    <source>
        <dbReference type="EMBL" id="SAL54540.1"/>
    </source>
</evidence>
<keyword evidence="2" id="KW-1185">Reference proteome</keyword>